<dbReference type="AlphaFoldDB" id="A0A5M9JG97"/>
<evidence type="ECO:0000313" key="2">
    <source>
        <dbReference type="EMBL" id="KAA8567343.1"/>
    </source>
</evidence>
<gene>
    <name evidence="2" type="ORF">EYC84_010373</name>
</gene>
<organism evidence="2 3">
    <name type="scientific">Monilinia fructicola</name>
    <name type="common">Brown rot fungus</name>
    <name type="synonym">Ciboria fructicola</name>
    <dbReference type="NCBI Taxonomy" id="38448"/>
    <lineage>
        <taxon>Eukaryota</taxon>
        <taxon>Fungi</taxon>
        <taxon>Dikarya</taxon>
        <taxon>Ascomycota</taxon>
        <taxon>Pezizomycotina</taxon>
        <taxon>Leotiomycetes</taxon>
        <taxon>Helotiales</taxon>
        <taxon>Sclerotiniaceae</taxon>
        <taxon>Monilinia</taxon>
    </lineage>
</organism>
<comment type="caution">
    <text evidence="2">The sequence shown here is derived from an EMBL/GenBank/DDBJ whole genome shotgun (WGS) entry which is preliminary data.</text>
</comment>
<dbReference type="EMBL" id="VICG01000011">
    <property type="protein sequence ID" value="KAA8567343.1"/>
    <property type="molecule type" value="Genomic_DNA"/>
</dbReference>
<evidence type="ECO:0000313" key="3">
    <source>
        <dbReference type="Proteomes" id="UP000322873"/>
    </source>
</evidence>
<dbReference type="Proteomes" id="UP000322873">
    <property type="component" value="Unassembled WGS sequence"/>
</dbReference>
<keyword evidence="1" id="KW-1133">Transmembrane helix</keyword>
<reference evidence="2 3" key="1">
    <citation type="submission" date="2019-06" db="EMBL/GenBank/DDBJ databases">
        <title>Genome Sequence of the Brown Rot Fungal Pathogen Monilinia fructicola.</title>
        <authorList>
            <person name="De Miccolis Angelini R.M."/>
            <person name="Landi L."/>
            <person name="Abate D."/>
            <person name="Pollastro S."/>
            <person name="Romanazzi G."/>
            <person name="Faretra F."/>
        </authorList>
    </citation>
    <scope>NUCLEOTIDE SEQUENCE [LARGE SCALE GENOMIC DNA]</scope>
    <source>
        <strain evidence="2 3">Mfrc123</strain>
    </source>
</reference>
<accession>A0A5M9JG97</accession>
<keyword evidence="1" id="KW-0812">Transmembrane</keyword>
<proteinExistence type="predicted"/>
<keyword evidence="3" id="KW-1185">Reference proteome</keyword>
<protein>
    <submittedName>
        <fullName evidence="2">Uncharacterized protein</fullName>
    </submittedName>
</protein>
<sequence length="67" mass="7667">MIMCIIHHPLSLFLFLARVSFLISIGVYGSCFSRFYITLYSSDILITVEGMINDQDEIGKCWLFGLN</sequence>
<name>A0A5M9JG97_MONFR</name>
<feature type="transmembrane region" description="Helical" evidence="1">
    <location>
        <begin position="12"/>
        <end position="37"/>
    </location>
</feature>
<evidence type="ECO:0000256" key="1">
    <source>
        <dbReference type="SAM" id="Phobius"/>
    </source>
</evidence>
<keyword evidence="1" id="KW-0472">Membrane</keyword>